<dbReference type="Proteomes" id="UP000789860">
    <property type="component" value="Unassembled WGS sequence"/>
</dbReference>
<protein>
    <submittedName>
        <fullName evidence="1">6595_t:CDS:1</fullName>
    </submittedName>
</protein>
<feature type="non-terminal residue" evidence="1">
    <location>
        <position position="1"/>
    </location>
</feature>
<keyword evidence="2" id="KW-1185">Reference proteome</keyword>
<accession>A0ACA9N7C6</accession>
<dbReference type="EMBL" id="CAJVPM010020920">
    <property type="protein sequence ID" value="CAG8637560.1"/>
    <property type="molecule type" value="Genomic_DNA"/>
</dbReference>
<gene>
    <name evidence="1" type="ORF">SCALOS_LOCUS8201</name>
</gene>
<evidence type="ECO:0000313" key="1">
    <source>
        <dbReference type="EMBL" id="CAG8637560.1"/>
    </source>
</evidence>
<reference evidence="1" key="1">
    <citation type="submission" date="2021-06" db="EMBL/GenBank/DDBJ databases">
        <authorList>
            <person name="Kallberg Y."/>
            <person name="Tangrot J."/>
            <person name="Rosling A."/>
        </authorList>
    </citation>
    <scope>NUCLEOTIDE SEQUENCE</scope>
    <source>
        <strain evidence="1">AU212A</strain>
    </source>
</reference>
<evidence type="ECO:0000313" key="2">
    <source>
        <dbReference type="Proteomes" id="UP000789860"/>
    </source>
</evidence>
<organism evidence="1 2">
    <name type="scientific">Scutellospora calospora</name>
    <dbReference type="NCBI Taxonomy" id="85575"/>
    <lineage>
        <taxon>Eukaryota</taxon>
        <taxon>Fungi</taxon>
        <taxon>Fungi incertae sedis</taxon>
        <taxon>Mucoromycota</taxon>
        <taxon>Glomeromycotina</taxon>
        <taxon>Glomeromycetes</taxon>
        <taxon>Diversisporales</taxon>
        <taxon>Gigasporaceae</taxon>
        <taxon>Scutellospora</taxon>
    </lineage>
</organism>
<comment type="caution">
    <text evidence="1">The sequence shown here is derived from an EMBL/GenBank/DDBJ whole genome shotgun (WGS) entry which is preliminary data.</text>
</comment>
<sequence>HMIESGNDVLANVEHQSCNMSNNMCERKWYQHATGKIAMQQEQL</sequence>
<proteinExistence type="predicted"/>
<name>A0ACA9N7C6_9GLOM</name>